<dbReference type="Gene3D" id="1.10.10.10">
    <property type="entry name" value="Winged helix-like DNA-binding domain superfamily/Winged helix DNA-binding domain"/>
    <property type="match status" value="1"/>
</dbReference>
<dbReference type="PROSITE" id="PS50987">
    <property type="entry name" value="HTH_ARSR_2"/>
    <property type="match status" value="1"/>
</dbReference>
<dbReference type="AlphaFoldDB" id="A0A918TW62"/>
<dbReference type="InterPro" id="IPR001845">
    <property type="entry name" value="HTH_ArsR_DNA-bd_dom"/>
</dbReference>
<dbReference type="Pfam" id="PF12840">
    <property type="entry name" value="HTH_20"/>
    <property type="match status" value="1"/>
</dbReference>
<dbReference type="PANTHER" id="PTHR38600:SF2">
    <property type="entry name" value="SLL0088 PROTEIN"/>
    <property type="match status" value="1"/>
</dbReference>
<organism evidence="2 3">
    <name type="scientific">Neogemmobacter tilapiae</name>
    <dbReference type="NCBI Taxonomy" id="875041"/>
    <lineage>
        <taxon>Bacteria</taxon>
        <taxon>Pseudomonadati</taxon>
        <taxon>Pseudomonadota</taxon>
        <taxon>Alphaproteobacteria</taxon>
        <taxon>Rhodobacterales</taxon>
        <taxon>Paracoccaceae</taxon>
        <taxon>Neogemmobacter</taxon>
    </lineage>
</organism>
<dbReference type="PRINTS" id="PR00778">
    <property type="entry name" value="HTHARSR"/>
</dbReference>
<evidence type="ECO:0000313" key="2">
    <source>
        <dbReference type="EMBL" id="GHC61779.1"/>
    </source>
</evidence>
<dbReference type="NCBIfam" id="NF033788">
    <property type="entry name" value="HTH_metalloreg"/>
    <property type="match status" value="1"/>
</dbReference>
<sequence>MPQLDPAFAALSDPTRRAILARLAEGEATVQELARPFAISQPAVSRHLKVLEEAGLIETRIEGTSRPRRLKPERVEELWDWLGRFRAIWEERYRRLDVLLEEMGREDSAEK</sequence>
<reference evidence="2" key="2">
    <citation type="submission" date="2020-09" db="EMBL/GenBank/DDBJ databases">
        <authorList>
            <person name="Sun Q."/>
            <person name="Kim S."/>
        </authorList>
    </citation>
    <scope>NUCLEOTIDE SEQUENCE</scope>
    <source>
        <strain evidence="2">KCTC 23310</strain>
    </source>
</reference>
<gene>
    <name evidence="2" type="ORF">GCM10007315_27360</name>
</gene>
<evidence type="ECO:0000313" key="3">
    <source>
        <dbReference type="Proteomes" id="UP000638981"/>
    </source>
</evidence>
<dbReference type="InterPro" id="IPR011991">
    <property type="entry name" value="ArsR-like_HTH"/>
</dbReference>
<dbReference type="Proteomes" id="UP000638981">
    <property type="component" value="Unassembled WGS sequence"/>
</dbReference>
<keyword evidence="3" id="KW-1185">Reference proteome</keyword>
<dbReference type="PANTHER" id="PTHR38600">
    <property type="entry name" value="TRANSCRIPTIONAL REGULATORY PROTEIN"/>
    <property type="match status" value="1"/>
</dbReference>
<dbReference type="SMART" id="SM00418">
    <property type="entry name" value="HTH_ARSR"/>
    <property type="match status" value="1"/>
</dbReference>
<reference evidence="2" key="1">
    <citation type="journal article" date="2014" name="Int. J. Syst. Evol. Microbiol.">
        <title>Complete genome sequence of Corynebacterium casei LMG S-19264T (=DSM 44701T), isolated from a smear-ripened cheese.</title>
        <authorList>
            <consortium name="US DOE Joint Genome Institute (JGI-PGF)"/>
            <person name="Walter F."/>
            <person name="Albersmeier A."/>
            <person name="Kalinowski J."/>
            <person name="Ruckert C."/>
        </authorList>
    </citation>
    <scope>NUCLEOTIDE SEQUENCE</scope>
    <source>
        <strain evidence="2">KCTC 23310</strain>
    </source>
</reference>
<evidence type="ECO:0000259" key="1">
    <source>
        <dbReference type="PROSITE" id="PS50987"/>
    </source>
</evidence>
<dbReference type="GO" id="GO:0003700">
    <property type="term" value="F:DNA-binding transcription factor activity"/>
    <property type="evidence" value="ECO:0007669"/>
    <property type="project" value="InterPro"/>
</dbReference>
<proteinExistence type="predicted"/>
<dbReference type="SUPFAM" id="SSF46785">
    <property type="entry name" value="Winged helix' DNA-binding domain"/>
    <property type="match status" value="1"/>
</dbReference>
<dbReference type="RefSeq" id="WP_189412250.1">
    <property type="nucleotide sequence ID" value="NZ_BMYJ01000008.1"/>
</dbReference>
<comment type="caution">
    <text evidence="2">The sequence shown here is derived from an EMBL/GenBank/DDBJ whole genome shotgun (WGS) entry which is preliminary data.</text>
</comment>
<accession>A0A918TW62</accession>
<dbReference type="EMBL" id="BMYJ01000008">
    <property type="protein sequence ID" value="GHC61779.1"/>
    <property type="molecule type" value="Genomic_DNA"/>
</dbReference>
<dbReference type="CDD" id="cd00090">
    <property type="entry name" value="HTH_ARSR"/>
    <property type="match status" value="1"/>
</dbReference>
<name>A0A918TW62_9RHOB</name>
<protein>
    <submittedName>
        <fullName evidence="2">Transcriptional regulator</fullName>
    </submittedName>
</protein>
<feature type="domain" description="HTH arsR-type" evidence="1">
    <location>
        <begin position="1"/>
        <end position="90"/>
    </location>
</feature>
<dbReference type="InterPro" id="IPR036390">
    <property type="entry name" value="WH_DNA-bd_sf"/>
</dbReference>
<dbReference type="InterPro" id="IPR036388">
    <property type="entry name" value="WH-like_DNA-bd_sf"/>
</dbReference>